<feature type="domain" description="Inhibitor I9" evidence="10">
    <location>
        <begin position="60"/>
        <end position="96"/>
    </location>
</feature>
<feature type="active site" description="Charge relay system" evidence="6">
    <location>
        <position position="160"/>
    </location>
</feature>
<dbReference type="OrthoDB" id="206201at2759"/>
<keyword evidence="4 6" id="KW-0378">Hydrolase</keyword>
<evidence type="ECO:0000259" key="9">
    <source>
        <dbReference type="Pfam" id="PF00082"/>
    </source>
</evidence>
<evidence type="ECO:0000313" key="12">
    <source>
        <dbReference type="Proteomes" id="UP000039046"/>
    </source>
</evidence>
<dbReference type="PRINTS" id="PR00723">
    <property type="entry name" value="SUBTILISIN"/>
</dbReference>
<dbReference type="HOGENOM" id="CLU_011263_1_0_1"/>
<keyword evidence="3 8" id="KW-0732">Signal</keyword>
<dbReference type="InterPro" id="IPR010259">
    <property type="entry name" value="S8pro/Inhibitor_I9"/>
</dbReference>
<evidence type="ECO:0000256" key="7">
    <source>
        <dbReference type="RuleBase" id="RU003355"/>
    </source>
</evidence>
<dbReference type="InterPro" id="IPR022398">
    <property type="entry name" value="Peptidase_S8_His-AS"/>
</dbReference>
<dbReference type="EMBL" id="CDHN01000001">
    <property type="protein sequence ID" value="CEJ83010.1"/>
    <property type="molecule type" value="Genomic_DNA"/>
</dbReference>
<dbReference type="InterPro" id="IPR037045">
    <property type="entry name" value="S8pro/Inhibitor_I9_sf"/>
</dbReference>
<comment type="similarity">
    <text evidence="1 6 7">Belongs to the peptidase S8 family.</text>
</comment>
<dbReference type="PROSITE" id="PS00137">
    <property type="entry name" value="SUBTILASE_HIS"/>
    <property type="match status" value="1"/>
</dbReference>
<dbReference type="PANTHER" id="PTHR43806:SF58">
    <property type="entry name" value="ALKALINE PROTEASE 1-RELATED"/>
    <property type="match status" value="1"/>
</dbReference>
<dbReference type="SUPFAM" id="SSF52743">
    <property type="entry name" value="Subtilisin-like"/>
    <property type="match status" value="1"/>
</dbReference>
<gene>
    <name evidence="11" type="ORF">VHEMI03044</name>
</gene>
<dbReference type="InterPro" id="IPR023828">
    <property type="entry name" value="Peptidase_S8_Ser-AS"/>
</dbReference>
<sequence>MRLSSLIPFLAVAAAAPSEKRLAPINTGYGNIMPDHYIVKLFDGSAVRGASSAMALLDEEPSHVYERVMRGFAAKISPETLEKLRAHSDVEYIDHDGWGEAAVEPGWNETQPVSLGEAVDKKTQADAPWGLGRISAKSPGAKDYVYDSSAGEGTCSYILDSGVDTKHEDFEGRASVGKTFVGSAGDRLGHGTHCAGSVGGKISGVAKKTKIIDVKIISDNNSVQWAHLISAMEFVVGDSTSCPKGKFVNLSIQGGPNKSANDACTKASKDGVFVGTAAGNASKDAAQSSPGSADEVCNTGATDDKDAKASFSNFGAKLAIWGPGVGIMSCKPGGGMTGMSGTSMAAPHIVGLAATLASKDGGKGFELCKKIVSMAHQGLVKNPGGGSPNVLAYNGMA</sequence>
<keyword evidence="2 6" id="KW-0645">Protease</keyword>
<dbReference type="InterPro" id="IPR015500">
    <property type="entry name" value="Peptidase_S8_subtilisin-rel"/>
</dbReference>
<dbReference type="Pfam" id="PF00082">
    <property type="entry name" value="Peptidase_S8"/>
    <property type="match status" value="1"/>
</dbReference>
<dbReference type="GO" id="GO:0004252">
    <property type="term" value="F:serine-type endopeptidase activity"/>
    <property type="evidence" value="ECO:0007669"/>
    <property type="project" value="UniProtKB-UniRule"/>
</dbReference>
<feature type="active site" description="Charge relay system" evidence="6">
    <location>
        <position position="190"/>
    </location>
</feature>
<dbReference type="PROSITE" id="PS51892">
    <property type="entry name" value="SUBTILASE"/>
    <property type="match status" value="1"/>
</dbReference>
<dbReference type="InterPro" id="IPR050131">
    <property type="entry name" value="Peptidase_S8_subtilisin-like"/>
</dbReference>
<dbReference type="Pfam" id="PF05922">
    <property type="entry name" value="Inhibitor_I9"/>
    <property type="match status" value="1"/>
</dbReference>
<accession>A0A0A1T9Y1</accession>
<organism evidence="11 12">
    <name type="scientific">[Torrubiella] hemipterigena</name>
    <dbReference type="NCBI Taxonomy" id="1531966"/>
    <lineage>
        <taxon>Eukaryota</taxon>
        <taxon>Fungi</taxon>
        <taxon>Dikarya</taxon>
        <taxon>Ascomycota</taxon>
        <taxon>Pezizomycotina</taxon>
        <taxon>Sordariomycetes</taxon>
        <taxon>Hypocreomycetidae</taxon>
        <taxon>Hypocreales</taxon>
        <taxon>Clavicipitaceae</taxon>
        <taxon>Clavicipitaceae incertae sedis</taxon>
        <taxon>'Torrubiella' clade</taxon>
    </lineage>
</organism>
<evidence type="ECO:0000256" key="1">
    <source>
        <dbReference type="ARBA" id="ARBA00011073"/>
    </source>
</evidence>
<dbReference type="AlphaFoldDB" id="A0A0A1T9Y1"/>
<name>A0A0A1T9Y1_9HYPO</name>
<proteinExistence type="inferred from homology"/>
<feature type="active site" description="Charge relay system" evidence="6">
    <location>
        <position position="343"/>
    </location>
</feature>
<keyword evidence="5 6" id="KW-0720">Serine protease</keyword>
<dbReference type="Proteomes" id="UP000039046">
    <property type="component" value="Unassembled WGS sequence"/>
</dbReference>
<protein>
    <submittedName>
        <fullName evidence="11">Uncharacterized protein</fullName>
    </submittedName>
</protein>
<keyword evidence="12" id="KW-1185">Reference proteome</keyword>
<dbReference type="GO" id="GO:0006508">
    <property type="term" value="P:proteolysis"/>
    <property type="evidence" value="ECO:0007669"/>
    <property type="project" value="UniProtKB-KW"/>
</dbReference>
<dbReference type="PROSITE" id="PS00136">
    <property type="entry name" value="SUBTILASE_ASP"/>
    <property type="match status" value="1"/>
</dbReference>
<reference evidence="11 12" key="1">
    <citation type="journal article" date="2015" name="Genome Announc.">
        <title>Draft Genome Sequence and Gene Annotation of the Entomopathogenic Fungus Verticillium hemipterigenum.</title>
        <authorList>
            <person name="Horn F."/>
            <person name="Habel A."/>
            <person name="Scharf D.H."/>
            <person name="Dworschak J."/>
            <person name="Brakhage A.A."/>
            <person name="Guthke R."/>
            <person name="Hertweck C."/>
            <person name="Linde J."/>
        </authorList>
    </citation>
    <scope>NUCLEOTIDE SEQUENCE [LARGE SCALE GENOMIC DNA]</scope>
</reference>
<dbReference type="InterPro" id="IPR036852">
    <property type="entry name" value="Peptidase_S8/S53_dom_sf"/>
</dbReference>
<dbReference type="InterPro" id="IPR034193">
    <property type="entry name" value="PCSK9_ProteinaseK-like"/>
</dbReference>
<dbReference type="PANTHER" id="PTHR43806">
    <property type="entry name" value="PEPTIDASE S8"/>
    <property type="match status" value="1"/>
</dbReference>
<evidence type="ECO:0000256" key="3">
    <source>
        <dbReference type="ARBA" id="ARBA00022729"/>
    </source>
</evidence>
<dbReference type="InterPro" id="IPR023827">
    <property type="entry name" value="Peptidase_S8_Asp-AS"/>
</dbReference>
<dbReference type="InterPro" id="IPR000209">
    <property type="entry name" value="Peptidase_S8/S53_dom"/>
</dbReference>
<dbReference type="PROSITE" id="PS00138">
    <property type="entry name" value="SUBTILASE_SER"/>
    <property type="match status" value="1"/>
</dbReference>
<dbReference type="FunFam" id="3.40.50.200:FF:000014">
    <property type="entry name" value="Proteinase K"/>
    <property type="match status" value="1"/>
</dbReference>
<evidence type="ECO:0000256" key="8">
    <source>
        <dbReference type="SAM" id="SignalP"/>
    </source>
</evidence>
<dbReference type="STRING" id="1531966.A0A0A1T9Y1"/>
<evidence type="ECO:0000259" key="10">
    <source>
        <dbReference type="Pfam" id="PF05922"/>
    </source>
</evidence>
<evidence type="ECO:0000256" key="5">
    <source>
        <dbReference type="ARBA" id="ARBA00022825"/>
    </source>
</evidence>
<evidence type="ECO:0000256" key="4">
    <source>
        <dbReference type="ARBA" id="ARBA00022801"/>
    </source>
</evidence>
<feature type="chain" id="PRO_5013153169" evidence="8">
    <location>
        <begin position="16"/>
        <end position="397"/>
    </location>
</feature>
<evidence type="ECO:0000256" key="6">
    <source>
        <dbReference type="PROSITE-ProRule" id="PRU01240"/>
    </source>
</evidence>
<feature type="signal peptide" evidence="8">
    <location>
        <begin position="1"/>
        <end position="15"/>
    </location>
</feature>
<evidence type="ECO:0000313" key="11">
    <source>
        <dbReference type="EMBL" id="CEJ83010.1"/>
    </source>
</evidence>
<dbReference type="SUPFAM" id="SSF54897">
    <property type="entry name" value="Protease propeptides/inhibitors"/>
    <property type="match status" value="1"/>
</dbReference>
<dbReference type="Gene3D" id="3.40.50.200">
    <property type="entry name" value="Peptidase S8/S53 domain"/>
    <property type="match status" value="1"/>
</dbReference>
<dbReference type="Gene3D" id="3.30.70.80">
    <property type="entry name" value="Peptidase S8 propeptide/proteinase inhibitor I9"/>
    <property type="match status" value="1"/>
</dbReference>
<dbReference type="CDD" id="cd04077">
    <property type="entry name" value="Peptidases_S8_PCSK9_ProteinaseK_like"/>
    <property type="match status" value="1"/>
</dbReference>
<evidence type="ECO:0000256" key="2">
    <source>
        <dbReference type="ARBA" id="ARBA00022670"/>
    </source>
</evidence>
<dbReference type="GO" id="GO:0005576">
    <property type="term" value="C:extracellular region"/>
    <property type="evidence" value="ECO:0007669"/>
    <property type="project" value="UniProtKB-ARBA"/>
</dbReference>
<feature type="domain" description="Peptidase S8/S53" evidence="9">
    <location>
        <begin position="158"/>
        <end position="359"/>
    </location>
</feature>